<dbReference type="SUPFAM" id="SSF55781">
    <property type="entry name" value="GAF domain-like"/>
    <property type="match status" value="1"/>
</dbReference>
<dbReference type="InterPro" id="IPR052163">
    <property type="entry name" value="DGC-Regulatory_Protein"/>
</dbReference>
<feature type="transmembrane region" description="Helical" evidence="1">
    <location>
        <begin position="67"/>
        <end position="91"/>
    </location>
</feature>
<feature type="transmembrane region" description="Helical" evidence="1">
    <location>
        <begin position="267"/>
        <end position="287"/>
    </location>
</feature>
<dbReference type="CDD" id="cd01949">
    <property type="entry name" value="GGDEF"/>
    <property type="match status" value="1"/>
</dbReference>
<dbReference type="NCBIfam" id="TIGR00254">
    <property type="entry name" value="GGDEF"/>
    <property type="match status" value="1"/>
</dbReference>
<name>A0ABV8ILM3_9ACTN</name>
<dbReference type="InterPro" id="IPR029787">
    <property type="entry name" value="Nucleotide_cyclase"/>
</dbReference>
<dbReference type="SMART" id="SM00267">
    <property type="entry name" value="GGDEF"/>
    <property type="match status" value="1"/>
</dbReference>
<dbReference type="EC" id="2.7.7.65" evidence="3"/>
<dbReference type="InterPro" id="IPR000160">
    <property type="entry name" value="GGDEF_dom"/>
</dbReference>
<dbReference type="PROSITE" id="PS50887">
    <property type="entry name" value="GGDEF"/>
    <property type="match status" value="1"/>
</dbReference>
<dbReference type="PANTHER" id="PTHR46663:SF2">
    <property type="entry name" value="GGDEF DOMAIN-CONTAINING PROTEIN"/>
    <property type="match status" value="1"/>
</dbReference>
<evidence type="ECO:0000313" key="3">
    <source>
        <dbReference type="EMBL" id="MFC4064864.1"/>
    </source>
</evidence>
<dbReference type="PANTHER" id="PTHR46663">
    <property type="entry name" value="DIGUANYLATE CYCLASE DGCT-RELATED"/>
    <property type="match status" value="1"/>
</dbReference>
<keyword evidence="4" id="KW-1185">Reference proteome</keyword>
<dbReference type="InterPro" id="IPR043128">
    <property type="entry name" value="Rev_trsase/Diguanyl_cyclase"/>
</dbReference>
<dbReference type="Gene3D" id="3.30.450.40">
    <property type="match status" value="1"/>
</dbReference>
<protein>
    <submittedName>
        <fullName evidence="3">Diguanylate cyclase domain-containing protein</fullName>
        <ecNumber evidence="3">2.7.7.65</ecNumber>
    </submittedName>
</protein>
<dbReference type="InterPro" id="IPR029016">
    <property type="entry name" value="GAF-like_dom_sf"/>
</dbReference>
<feature type="domain" description="GGDEF" evidence="2">
    <location>
        <begin position="535"/>
        <end position="667"/>
    </location>
</feature>
<feature type="transmembrane region" description="Helical" evidence="1">
    <location>
        <begin position="166"/>
        <end position="189"/>
    </location>
</feature>
<evidence type="ECO:0000259" key="2">
    <source>
        <dbReference type="PROSITE" id="PS50887"/>
    </source>
</evidence>
<gene>
    <name evidence="3" type="ORF">ACFO0C_07970</name>
</gene>
<dbReference type="SUPFAM" id="SSF55073">
    <property type="entry name" value="Nucleotide cyclase"/>
    <property type="match status" value="1"/>
</dbReference>
<sequence>MRYRTPPVATAALTLSGIWVVLHLTGAGGWQFQFYGYRVCAPLLLLATAWVAGRTGWLAAGRGARRFSALVAASNVTMTAGSAIALVQAVTTGAAVYPTDNPVIQVLDLVALLFTLAALLSVPVRVRWSASGVRLGLDMAVVLVTAVLFCWYFFVHPAFGATDGTFVPVVVLIRTCGLLVAVFAVLRLVLGGAAEVSRRALMIWAGAGVAVVMVTVLQRVLPGQYLHIALAAWALAVHLGLWMTVLQHRKVTGHTEAARPAPVQRPTSLTPYVAVAAAYALLVTGLFRGLDSGSWPLVAGAILLTGLVMTRQFIGLRDNGRLVVRIDAGMRALREAMEREQVLSDLGTGLLTTNDSAEAHRLAVRAAAALVSGCPAARAAIIRVTPEDPENWTVLEAAGVRAEAVEGIRLPGESVPDELLARLSAGEVIAGLGPTALGVTGPAVVDDRPVTLFPLLNGTRFFGILAVAAEEPLPGDVIESLRTLRTQVSLALDSVALTEELTRRAMHDMLTGLGNRALLWDRMAAALARARRSGKPVGVLLLDLNGFKPVNDTYGHDAGDTLLKVVAERLKTCVRTEDTVARLGGDEFVVLTEDLADVGGALVVAERVVRALDEPVTVGGHELRTPASIGIALTYGSSAPDEVLRDADAAMYVAKRRGGGCYHVHGTATPETALDSA</sequence>
<evidence type="ECO:0000313" key="4">
    <source>
        <dbReference type="Proteomes" id="UP001595867"/>
    </source>
</evidence>
<feature type="transmembrane region" description="Helical" evidence="1">
    <location>
        <begin position="43"/>
        <end position="60"/>
    </location>
</feature>
<accession>A0ABV8ILM3</accession>
<feature type="transmembrane region" description="Helical" evidence="1">
    <location>
        <begin position="201"/>
        <end position="220"/>
    </location>
</feature>
<reference evidence="4" key="1">
    <citation type="journal article" date="2019" name="Int. J. Syst. Evol. Microbiol.">
        <title>The Global Catalogue of Microorganisms (GCM) 10K type strain sequencing project: providing services to taxonomists for standard genome sequencing and annotation.</title>
        <authorList>
            <consortium name="The Broad Institute Genomics Platform"/>
            <consortium name="The Broad Institute Genome Sequencing Center for Infectious Disease"/>
            <person name="Wu L."/>
            <person name="Ma J."/>
        </authorList>
    </citation>
    <scope>NUCLEOTIDE SEQUENCE [LARGE SCALE GENOMIC DNA]</scope>
    <source>
        <strain evidence="4">TBRC 5832</strain>
    </source>
</reference>
<comment type="caution">
    <text evidence="3">The sequence shown here is derived from an EMBL/GenBank/DDBJ whole genome shotgun (WGS) entry which is preliminary data.</text>
</comment>
<keyword evidence="3" id="KW-0808">Transferase</keyword>
<dbReference type="Pfam" id="PF00990">
    <property type="entry name" value="GGDEF"/>
    <property type="match status" value="1"/>
</dbReference>
<dbReference type="EMBL" id="JBHSBL010000006">
    <property type="protein sequence ID" value="MFC4064864.1"/>
    <property type="molecule type" value="Genomic_DNA"/>
</dbReference>
<evidence type="ECO:0000256" key="1">
    <source>
        <dbReference type="SAM" id="Phobius"/>
    </source>
</evidence>
<dbReference type="Proteomes" id="UP001595867">
    <property type="component" value="Unassembled WGS sequence"/>
</dbReference>
<dbReference type="RefSeq" id="WP_378065898.1">
    <property type="nucleotide sequence ID" value="NZ_JBHSBL010000006.1"/>
</dbReference>
<keyword evidence="1" id="KW-1133">Transmembrane helix</keyword>
<proteinExistence type="predicted"/>
<organism evidence="3 4">
    <name type="scientific">Actinoplanes subglobosus</name>
    <dbReference type="NCBI Taxonomy" id="1547892"/>
    <lineage>
        <taxon>Bacteria</taxon>
        <taxon>Bacillati</taxon>
        <taxon>Actinomycetota</taxon>
        <taxon>Actinomycetes</taxon>
        <taxon>Micromonosporales</taxon>
        <taxon>Micromonosporaceae</taxon>
        <taxon>Actinoplanes</taxon>
    </lineage>
</organism>
<feature type="transmembrane region" description="Helical" evidence="1">
    <location>
        <begin position="135"/>
        <end position="154"/>
    </location>
</feature>
<feature type="transmembrane region" description="Helical" evidence="1">
    <location>
        <begin position="103"/>
        <end position="123"/>
    </location>
</feature>
<feature type="transmembrane region" description="Helical" evidence="1">
    <location>
        <begin position="226"/>
        <end position="246"/>
    </location>
</feature>
<keyword evidence="1" id="KW-0812">Transmembrane</keyword>
<keyword evidence="3" id="KW-0548">Nucleotidyltransferase</keyword>
<feature type="transmembrane region" description="Helical" evidence="1">
    <location>
        <begin position="293"/>
        <end position="314"/>
    </location>
</feature>
<dbReference type="Gene3D" id="3.30.70.270">
    <property type="match status" value="1"/>
</dbReference>
<dbReference type="GO" id="GO:0052621">
    <property type="term" value="F:diguanylate cyclase activity"/>
    <property type="evidence" value="ECO:0007669"/>
    <property type="project" value="UniProtKB-EC"/>
</dbReference>
<keyword evidence="1" id="KW-0472">Membrane</keyword>